<feature type="transmembrane region" description="Helical" evidence="6">
    <location>
        <begin position="425"/>
        <end position="446"/>
    </location>
</feature>
<dbReference type="AlphaFoldDB" id="A0A329SM34"/>
<evidence type="ECO:0000313" key="9">
    <source>
        <dbReference type="EMBL" id="KAG2949422.1"/>
    </source>
</evidence>
<evidence type="ECO:0000256" key="5">
    <source>
        <dbReference type="ARBA" id="ARBA00023136"/>
    </source>
</evidence>
<evidence type="ECO:0000313" key="12">
    <source>
        <dbReference type="EMBL" id="RAW36738.1"/>
    </source>
</evidence>
<evidence type="ECO:0000256" key="2">
    <source>
        <dbReference type="ARBA" id="ARBA00007168"/>
    </source>
</evidence>
<sequence length="496" mass="54251">MIKPFYRLHFFTYREVATFALTILHSSTRHNESGQVVAAVSPIRPESDGKKYQDWPFAILFIVNFGVIFVLMASLGVNAVKSNNNLRDSLSDNNMKNLAGVASAMTTLAMTVAVMMTKMIPSYARGMIIFVLWSNFGVAITFAGIGIAIGDYILVGVGVIIAILNWCYARSVKHRIPLAVAQLRIAEAAISKITATYVVAVVFAILQIIWVIMWSLALLGVISYFSKENASSTTTADSTLTQFGGYYRWVYTLLLLSFYWGIQVFKNVVHTTIAGTVAAFWYQTESASTTTSSLKRAMTTSFGSICFGSLIVALLQTLHELAMNRRKSRGAAACIAKCLLSFLESIMKYFNRWAYIYVGIYGYSFMQAGSSVSQLFLQRGFTALVNDDLVRIVIRLTAIGVGLICAGVGAVVAELSDAFTFESSTTLLAILGFVVGFSVALTPLAVISSSVATIFVCFAEDPAPFQCSHPELYAPLAQGWHSLHPEFIAQAGYWHV</sequence>
<dbReference type="Proteomes" id="UP000735874">
    <property type="component" value="Unassembled WGS sequence"/>
</dbReference>
<keyword evidence="4 6" id="KW-1133">Transmembrane helix</keyword>
<organism evidence="12 13">
    <name type="scientific">Phytophthora cactorum</name>
    <dbReference type="NCBI Taxonomy" id="29920"/>
    <lineage>
        <taxon>Eukaryota</taxon>
        <taxon>Sar</taxon>
        <taxon>Stramenopiles</taxon>
        <taxon>Oomycota</taxon>
        <taxon>Peronosporomycetes</taxon>
        <taxon>Peronosporales</taxon>
        <taxon>Peronosporaceae</taxon>
        <taxon>Phytophthora</taxon>
    </lineage>
</organism>
<reference evidence="12 13" key="1">
    <citation type="submission" date="2018-01" db="EMBL/GenBank/DDBJ databases">
        <title>Draft genome of the strawberry crown rot pathogen Phytophthora cactorum.</title>
        <authorList>
            <person name="Armitage A.D."/>
            <person name="Lysoe E."/>
            <person name="Nellist C.F."/>
            <person name="Harrison R.J."/>
            <person name="Brurberg M.B."/>
        </authorList>
    </citation>
    <scope>NUCLEOTIDE SEQUENCE [LARGE SCALE GENOMIC DNA]</scope>
    <source>
        <strain evidence="12 13">10300</strain>
    </source>
</reference>
<dbReference type="VEuPathDB" id="FungiDB:PC110_g6978"/>
<dbReference type="OrthoDB" id="44736at2759"/>
<feature type="transmembrane region" description="Helical" evidence="6">
    <location>
        <begin position="296"/>
        <end position="318"/>
    </location>
</feature>
<dbReference type="EMBL" id="RCMV01000074">
    <property type="protein sequence ID" value="KAG3225815.1"/>
    <property type="molecule type" value="Genomic_DNA"/>
</dbReference>
<dbReference type="Proteomes" id="UP000697107">
    <property type="component" value="Unassembled WGS sequence"/>
</dbReference>
<dbReference type="Proteomes" id="UP000736787">
    <property type="component" value="Unassembled WGS sequence"/>
</dbReference>
<dbReference type="EMBL" id="RCMI01000061">
    <property type="protein sequence ID" value="KAG2938724.1"/>
    <property type="molecule type" value="Genomic_DNA"/>
</dbReference>
<keyword evidence="3 6" id="KW-0812">Transmembrane</keyword>
<evidence type="ECO:0000313" key="7">
    <source>
        <dbReference type="EMBL" id="KAG2863628.1"/>
    </source>
</evidence>
<comment type="caution">
    <text evidence="12">The sequence shown here is derived from an EMBL/GenBank/DDBJ whole genome shotgun (WGS) entry which is preliminary data.</text>
</comment>
<dbReference type="Proteomes" id="UP000760860">
    <property type="component" value="Unassembled WGS sequence"/>
</dbReference>
<reference evidence="7" key="2">
    <citation type="submission" date="2018-10" db="EMBL/GenBank/DDBJ databases">
        <title>Effector identification in a new, highly contiguous assembly of the strawberry crown rot pathogen Phytophthora cactorum.</title>
        <authorList>
            <person name="Armitage A.D."/>
            <person name="Nellist C.F."/>
            <person name="Bates H."/>
            <person name="Vickerstaff R.J."/>
            <person name="Harrison R.J."/>
        </authorList>
    </citation>
    <scope>NUCLEOTIDE SEQUENCE</scope>
    <source>
        <strain evidence="7">15-7</strain>
        <strain evidence="8">4032</strain>
        <strain evidence="9">4040</strain>
        <strain evidence="10">P415</strain>
        <strain evidence="11">P421</strain>
    </source>
</reference>
<gene>
    <name evidence="12" type="ORF">PC110_g6978</name>
    <name evidence="7" type="ORF">PC113_g5285</name>
    <name evidence="8" type="ORF">PC115_g3589</name>
    <name evidence="9" type="ORF">PC117_g5253</name>
    <name evidence="10" type="ORF">PC118_g2865</name>
    <name evidence="11" type="ORF">PC129_g3596</name>
</gene>
<feature type="transmembrane region" description="Helical" evidence="6">
    <location>
        <begin position="97"/>
        <end position="116"/>
    </location>
</feature>
<keyword evidence="13" id="KW-1185">Reference proteome</keyword>
<feature type="transmembrane region" description="Helical" evidence="6">
    <location>
        <begin position="356"/>
        <end position="377"/>
    </location>
</feature>
<evidence type="ECO:0000256" key="3">
    <source>
        <dbReference type="ARBA" id="ARBA00022692"/>
    </source>
</evidence>
<dbReference type="PANTHER" id="PTHR12385">
    <property type="entry name" value="CHOLINE TRANSPORTER-LIKE (SLC FAMILY 44)"/>
    <property type="match status" value="1"/>
</dbReference>
<dbReference type="Proteomes" id="UP000251314">
    <property type="component" value="Unassembled WGS sequence"/>
</dbReference>
<dbReference type="EMBL" id="RCMK01000091">
    <property type="protein sequence ID" value="KAG2949422.1"/>
    <property type="molecule type" value="Genomic_DNA"/>
</dbReference>
<dbReference type="GO" id="GO:0005886">
    <property type="term" value="C:plasma membrane"/>
    <property type="evidence" value="ECO:0007669"/>
    <property type="project" value="UniProtKB-SubCell"/>
</dbReference>
<comment type="similarity">
    <text evidence="2 6">Belongs to the CTL (choline transporter-like) family.</text>
</comment>
<dbReference type="InterPro" id="IPR007603">
    <property type="entry name" value="Choline_transptr-like"/>
</dbReference>
<protein>
    <recommendedName>
        <fullName evidence="6">Choline transporter-like protein</fullName>
    </recommendedName>
</protein>
<dbReference type="PANTHER" id="PTHR12385:SF4">
    <property type="entry name" value="PROTEIN PNS1"/>
    <property type="match status" value="1"/>
</dbReference>
<feature type="transmembrane region" description="Helical" evidence="6">
    <location>
        <begin position="57"/>
        <end position="77"/>
    </location>
</feature>
<dbReference type="STRING" id="29920.A0A329SM34"/>
<evidence type="ECO:0000256" key="4">
    <source>
        <dbReference type="ARBA" id="ARBA00022989"/>
    </source>
</evidence>
<dbReference type="EMBL" id="RCMG01000100">
    <property type="protein sequence ID" value="KAG2863628.1"/>
    <property type="molecule type" value="Genomic_DNA"/>
</dbReference>
<dbReference type="Proteomes" id="UP000774804">
    <property type="component" value="Unassembled WGS sequence"/>
</dbReference>
<feature type="transmembrane region" description="Helical" evidence="6">
    <location>
        <begin position="128"/>
        <end position="147"/>
    </location>
</feature>
<feature type="transmembrane region" description="Helical" evidence="6">
    <location>
        <begin position="193"/>
        <end position="226"/>
    </location>
</feature>
<feature type="transmembrane region" description="Helical" evidence="6">
    <location>
        <begin position="153"/>
        <end position="172"/>
    </location>
</feature>
<evidence type="ECO:0000313" key="11">
    <source>
        <dbReference type="EMBL" id="KAG3225815.1"/>
    </source>
</evidence>
<evidence type="ECO:0000256" key="1">
    <source>
        <dbReference type="ARBA" id="ARBA00004141"/>
    </source>
</evidence>
<dbReference type="EMBL" id="MJFZ01000130">
    <property type="protein sequence ID" value="RAW36738.1"/>
    <property type="molecule type" value="Genomic_DNA"/>
</dbReference>
<comment type="function">
    <text evidence="6">Choline transporter.</text>
</comment>
<name>A0A329SM34_9STRA</name>
<dbReference type="Pfam" id="PF04515">
    <property type="entry name" value="Choline_transpo"/>
    <property type="match status" value="1"/>
</dbReference>
<evidence type="ECO:0000313" key="10">
    <source>
        <dbReference type="EMBL" id="KAG2995675.1"/>
    </source>
</evidence>
<dbReference type="GO" id="GO:0022857">
    <property type="term" value="F:transmembrane transporter activity"/>
    <property type="evidence" value="ECO:0007669"/>
    <property type="project" value="UniProtKB-UniRule"/>
</dbReference>
<proteinExistence type="inferred from homology"/>
<evidence type="ECO:0000313" key="8">
    <source>
        <dbReference type="EMBL" id="KAG2938724.1"/>
    </source>
</evidence>
<keyword evidence="5 6" id="KW-0472">Membrane</keyword>
<evidence type="ECO:0000313" key="13">
    <source>
        <dbReference type="Proteomes" id="UP000251314"/>
    </source>
</evidence>
<feature type="transmembrane region" description="Helical" evidence="6">
    <location>
        <begin position="389"/>
        <end position="413"/>
    </location>
</feature>
<evidence type="ECO:0000256" key="6">
    <source>
        <dbReference type="RuleBase" id="RU368066"/>
    </source>
</evidence>
<dbReference type="EMBL" id="RCML01000046">
    <property type="protein sequence ID" value="KAG2995675.1"/>
    <property type="molecule type" value="Genomic_DNA"/>
</dbReference>
<accession>A0A329SM34</accession>
<feature type="transmembrane region" description="Helical" evidence="6">
    <location>
        <begin position="246"/>
        <end position="262"/>
    </location>
</feature>
<comment type="subcellular location">
    <subcellularLocation>
        <location evidence="6">Cell membrane</location>
        <topology evidence="6">Multi-pass membrane protein</topology>
    </subcellularLocation>
    <subcellularLocation>
        <location evidence="1">Membrane</location>
        <topology evidence="1">Multi-pass membrane protein</topology>
    </subcellularLocation>
</comment>